<accession>A0A8H2JL20</accession>
<gene>
    <name evidence="1" type="ORF">FCS21_08285</name>
</gene>
<organism evidence="1 2">
    <name type="scientific">Colwellia ponticola</name>
    <dbReference type="NCBI Taxonomy" id="2304625"/>
    <lineage>
        <taxon>Bacteria</taxon>
        <taxon>Pseudomonadati</taxon>
        <taxon>Pseudomonadota</taxon>
        <taxon>Gammaproteobacteria</taxon>
        <taxon>Alteromonadales</taxon>
        <taxon>Colwelliaceae</taxon>
        <taxon>Colwellia</taxon>
    </lineage>
</organism>
<sequence length="235" mass="26349">MISFFDLSKTELTPFINKLWRSSSRNVSLYIRGSSLLPMESNLGKPIDIDFLLFAHGEINKIKSISAEISSYANEASPLTPHLDIKVINCSVESSELLFNTLLVTKTGKLLYGKDLSVSTALLIDKQRDIILFTLLEAESKLNSVIQTSNKKIQNKRVPHLSKAILRIAGLLRLKEGSYTRSPQGCADVLNKRYPKIIRHVALILHSFTLPLLTDELLISYSIVLNEIKQEVELA</sequence>
<dbReference type="EMBL" id="SZVP01000006">
    <property type="protein sequence ID" value="TMM45383.1"/>
    <property type="molecule type" value="Genomic_DNA"/>
</dbReference>
<proteinExistence type="predicted"/>
<protein>
    <submittedName>
        <fullName evidence="1">Uncharacterized protein</fullName>
    </submittedName>
</protein>
<reference evidence="1 2" key="1">
    <citation type="submission" date="2019-05" db="EMBL/GenBank/DDBJ databases">
        <title>Colwellia ponticola sp. nov., isolated from seawater.</title>
        <authorList>
            <person name="Yoon J.-H."/>
        </authorList>
    </citation>
    <scope>NUCLEOTIDE SEQUENCE [LARGE SCALE GENOMIC DNA]</scope>
    <source>
        <strain evidence="1 2">OISW-25</strain>
    </source>
</reference>
<comment type="caution">
    <text evidence="1">The sequence shown here is derived from an EMBL/GenBank/DDBJ whole genome shotgun (WGS) entry which is preliminary data.</text>
</comment>
<keyword evidence="2" id="KW-1185">Reference proteome</keyword>
<evidence type="ECO:0000313" key="2">
    <source>
        <dbReference type="Proteomes" id="UP000307702"/>
    </source>
</evidence>
<dbReference type="AlphaFoldDB" id="A0A8H2JL20"/>
<dbReference type="RefSeq" id="WP_138622315.1">
    <property type="nucleotide sequence ID" value="NZ_SZVP01000006.1"/>
</dbReference>
<dbReference type="OrthoDB" id="9342673at2"/>
<evidence type="ECO:0000313" key="1">
    <source>
        <dbReference type="EMBL" id="TMM45383.1"/>
    </source>
</evidence>
<dbReference type="Proteomes" id="UP000307702">
    <property type="component" value="Unassembled WGS sequence"/>
</dbReference>
<name>A0A8H2JL20_9GAMM</name>